<keyword evidence="4" id="KW-1185">Reference proteome</keyword>
<organism evidence="3 4">
    <name type="scientific">Acetoanaerobium noterae</name>
    <dbReference type="NCBI Taxonomy" id="745369"/>
    <lineage>
        <taxon>Bacteria</taxon>
        <taxon>Bacillati</taxon>
        <taxon>Bacillota</taxon>
        <taxon>Clostridia</taxon>
        <taxon>Peptostreptococcales</taxon>
        <taxon>Filifactoraceae</taxon>
        <taxon>Acetoanaerobium</taxon>
    </lineage>
</organism>
<dbReference type="Pfam" id="PF07075">
    <property type="entry name" value="NamZ_N"/>
    <property type="match status" value="1"/>
</dbReference>
<dbReference type="AlphaFoldDB" id="A0A1T5AT47"/>
<evidence type="ECO:0000259" key="1">
    <source>
        <dbReference type="Pfam" id="PF07075"/>
    </source>
</evidence>
<name>A0A1T5AT47_9FIRM</name>
<evidence type="ECO:0000313" key="4">
    <source>
        <dbReference type="Proteomes" id="UP000243406"/>
    </source>
</evidence>
<gene>
    <name evidence="3" type="ORF">SAMN02745120_1160</name>
</gene>
<feature type="domain" description="Peptidoglycan beta-N-acetylmuramidase NamZ C-terminal" evidence="2">
    <location>
        <begin position="307"/>
        <end position="448"/>
    </location>
</feature>
<dbReference type="PIRSF" id="PIRSF016719">
    <property type="entry name" value="UCP016719"/>
    <property type="match status" value="1"/>
</dbReference>
<sequence length="449" mass="49839">MTKYLYELEIADCFLQKEVIIIKKLLTLSLIMTLAMGSLAFSNPITEDEYSYLREVLLSLNDTQATNPIAEAPAQNVVPYYQTVLGNERLLSEYSHLIDGKRVGIVTNHTGVNSKLERTVDVLSAYPKISLTSIYSPEHGLDGTVAAGKYVESYTDTKLNLPVYSLYGKTRKPSPEMLTNVDVLVFDMQDIGSRTYTYMSTLNYCMIAAKENNKTLIVLDRPNPVGGLNVEGYVLEDKYKTFVGVDNMPMAHGMTAAELAQFFNRNIGCKLEIVPMKNYTRAMVWQDTGLPFVQTSPNIPNIESAFAYMATGIGDGTGLGQGDKFTWVGGKGFNSQTLANALNAYKLPGIVFVPEDKGDKGGVNLQVTDYHSFNPAKTGVYILATANLQKKLTVPVEKNGVIPMFEKNMGGSRFGQDLLNNRTPDQIVKSYSNEVENFKNLRKQYLIYN</sequence>
<dbReference type="RefSeq" id="WP_242951004.1">
    <property type="nucleotide sequence ID" value="NZ_FUYN01000002.1"/>
</dbReference>
<dbReference type="GO" id="GO:0033922">
    <property type="term" value="F:peptidoglycan beta-N-acetylmuramidase activity"/>
    <property type="evidence" value="ECO:0007669"/>
    <property type="project" value="InterPro"/>
</dbReference>
<dbReference type="PANTHER" id="PTHR42915">
    <property type="entry name" value="HYPOTHETICAL 460 KDA PROTEIN IN FEUA-SIGW INTERGENIC REGION [PRECURSOR]"/>
    <property type="match status" value="1"/>
</dbReference>
<evidence type="ECO:0000313" key="3">
    <source>
        <dbReference type="EMBL" id="SKB38027.1"/>
    </source>
</evidence>
<accession>A0A1T5AT47</accession>
<dbReference type="InterPro" id="IPR048502">
    <property type="entry name" value="NamZ_N"/>
</dbReference>
<dbReference type="Proteomes" id="UP000243406">
    <property type="component" value="Unassembled WGS sequence"/>
</dbReference>
<dbReference type="EMBL" id="FUYN01000002">
    <property type="protein sequence ID" value="SKB38027.1"/>
    <property type="molecule type" value="Genomic_DNA"/>
</dbReference>
<dbReference type="InterPro" id="IPR048503">
    <property type="entry name" value="NamZ_C"/>
</dbReference>
<dbReference type="InterPro" id="IPR008302">
    <property type="entry name" value="NamZ"/>
</dbReference>
<dbReference type="PANTHER" id="PTHR42915:SF1">
    <property type="entry name" value="PEPTIDOGLYCAN BETA-N-ACETYLMURAMIDASE NAMZ"/>
    <property type="match status" value="1"/>
</dbReference>
<protein>
    <submittedName>
        <fullName evidence="3">Uncharacterized conserved protein YbbC, DUF1343 family</fullName>
    </submittedName>
</protein>
<proteinExistence type="predicted"/>
<evidence type="ECO:0000259" key="2">
    <source>
        <dbReference type="Pfam" id="PF20732"/>
    </source>
</evidence>
<dbReference type="Gene3D" id="3.90.1150.140">
    <property type="match status" value="1"/>
</dbReference>
<dbReference type="Pfam" id="PF20732">
    <property type="entry name" value="NamZ_C"/>
    <property type="match status" value="1"/>
</dbReference>
<dbReference type="Gene3D" id="3.40.50.12170">
    <property type="entry name" value="Uncharacterised protein PF07075, DUF1343"/>
    <property type="match status" value="1"/>
</dbReference>
<feature type="domain" description="Peptidoglycan beta-N-acetylmuramidase NamZ N-terminal" evidence="1">
    <location>
        <begin position="103"/>
        <end position="302"/>
    </location>
</feature>
<reference evidence="4" key="1">
    <citation type="submission" date="2017-02" db="EMBL/GenBank/DDBJ databases">
        <authorList>
            <person name="Varghese N."/>
            <person name="Submissions S."/>
        </authorList>
    </citation>
    <scope>NUCLEOTIDE SEQUENCE [LARGE SCALE GENOMIC DNA]</scope>
    <source>
        <strain evidence="4">ATCC 35199</strain>
    </source>
</reference>